<proteinExistence type="predicted"/>
<accession>A0A1V0A128</accession>
<gene>
    <name evidence="2" type="ORF">BKM31_22695</name>
</gene>
<protein>
    <recommendedName>
        <fullName evidence="4">DUF1772 domain-containing protein</fullName>
    </recommendedName>
</protein>
<keyword evidence="1" id="KW-0472">Membrane</keyword>
<dbReference type="Pfam" id="PF08592">
    <property type="entry name" value="Anthrone_oxy"/>
    <property type="match status" value="1"/>
</dbReference>
<keyword evidence="3" id="KW-1185">Reference proteome</keyword>
<name>A0A1V0A128_9ACTN</name>
<evidence type="ECO:0000313" key="3">
    <source>
        <dbReference type="Proteomes" id="UP000190797"/>
    </source>
</evidence>
<dbReference type="OrthoDB" id="4251131at2"/>
<dbReference type="Proteomes" id="UP000190797">
    <property type="component" value="Chromosome"/>
</dbReference>
<evidence type="ECO:0000313" key="2">
    <source>
        <dbReference type="EMBL" id="AQZ63893.1"/>
    </source>
</evidence>
<evidence type="ECO:0008006" key="4">
    <source>
        <dbReference type="Google" id="ProtNLM"/>
    </source>
</evidence>
<organism evidence="2 3">
    <name type="scientific">[Actinomadura] parvosata subsp. kistnae</name>
    <dbReference type="NCBI Taxonomy" id="1909395"/>
    <lineage>
        <taxon>Bacteria</taxon>
        <taxon>Bacillati</taxon>
        <taxon>Actinomycetota</taxon>
        <taxon>Actinomycetes</taxon>
        <taxon>Streptosporangiales</taxon>
        <taxon>Streptosporangiaceae</taxon>
        <taxon>Nonomuraea</taxon>
    </lineage>
</organism>
<dbReference type="EMBL" id="CP017717">
    <property type="protein sequence ID" value="AQZ63893.1"/>
    <property type="molecule type" value="Genomic_DNA"/>
</dbReference>
<feature type="transmembrane region" description="Helical" evidence="1">
    <location>
        <begin position="133"/>
        <end position="152"/>
    </location>
</feature>
<feature type="transmembrane region" description="Helical" evidence="1">
    <location>
        <begin position="53"/>
        <end position="72"/>
    </location>
</feature>
<keyword evidence="1" id="KW-0812">Transmembrane</keyword>
<dbReference type="InterPro" id="IPR013901">
    <property type="entry name" value="Anthrone_oxy"/>
</dbReference>
<feature type="transmembrane region" description="Helical" evidence="1">
    <location>
        <begin position="79"/>
        <end position="97"/>
    </location>
</feature>
<evidence type="ECO:0000256" key="1">
    <source>
        <dbReference type="SAM" id="Phobius"/>
    </source>
</evidence>
<dbReference type="KEGG" id="noa:BKM31_22695"/>
<keyword evidence="1" id="KW-1133">Transmembrane helix</keyword>
<reference evidence="3" key="1">
    <citation type="journal article" date="2017" name="Med. Chem. Commun.">
        <title>Nonomuraea sp. ATCC 55076 harbours the largest actinomycete chromosome to date and the kistamicin biosynthetic gene cluster.</title>
        <authorList>
            <person name="Nazari B."/>
            <person name="Forneris C.C."/>
            <person name="Gibson M.I."/>
            <person name="Moon K."/>
            <person name="Schramma K.R."/>
            <person name="Seyedsayamdost M.R."/>
        </authorList>
    </citation>
    <scope>NUCLEOTIDE SEQUENCE [LARGE SCALE GENOMIC DNA]</scope>
    <source>
        <strain evidence="3">ATCC 55076</strain>
    </source>
</reference>
<sequence length="153" mass="16457">MLEIVVSLVLLANGLAAGVLLGTQLGGWPLLASLPPDRYVHAHAFFSTRYDPFMPACLLITTLGDLALGLLAASPVARVSYLVAAALCLGTIAISLTQNVPVNRWVRDLDPDNLPDDFAEQDPRRRWGTWNRIRTALSTLALLINCAVVGLAL</sequence>
<dbReference type="RefSeq" id="WP_080040088.1">
    <property type="nucleotide sequence ID" value="NZ_CP017717.1"/>
</dbReference>
<dbReference type="STRING" id="1909395.BKM31_22695"/>
<dbReference type="AlphaFoldDB" id="A0A1V0A128"/>